<dbReference type="SUPFAM" id="SSF56300">
    <property type="entry name" value="Metallo-dependent phosphatases"/>
    <property type="match status" value="1"/>
</dbReference>
<keyword evidence="4" id="KW-1185">Reference proteome</keyword>
<evidence type="ECO:0000313" key="4">
    <source>
        <dbReference type="Proteomes" id="UP000002139"/>
    </source>
</evidence>
<dbReference type="Gene3D" id="3.60.21.70">
    <property type="entry name" value="PhoD-like phosphatase"/>
    <property type="match status" value="1"/>
</dbReference>
<evidence type="ECO:0000313" key="3">
    <source>
        <dbReference type="EMBL" id="CAN96046.1"/>
    </source>
</evidence>
<protein>
    <submittedName>
        <fullName evidence="3">Sorangium cellulosum 'So ce 56' complete genome</fullName>
        <ecNumber evidence="3">3.1.3.1</ecNumber>
    </submittedName>
</protein>
<name>A9GBH7_SORC5</name>
<feature type="domain" description="PhoD-like phosphatase metallophosphatase" evidence="1">
    <location>
        <begin position="166"/>
        <end position="365"/>
    </location>
</feature>
<dbReference type="PANTHER" id="PTHR43606:SF2">
    <property type="entry name" value="ALKALINE PHOSPHATASE FAMILY PROTEIN (AFU_ORTHOLOGUE AFUA_5G03860)"/>
    <property type="match status" value="1"/>
</dbReference>
<evidence type="ECO:0000259" key="1">
    <source>
        <dbReference type="Pfam" id="PF09423"/>
    </source>
</evidence>
<reference evidence="3 4" key="1">
    <citation type="journal article" date="2007" name="Nat. Biotechnol.">
        <title>Complete genome sequence of the myxobacterium Sorangium cellulosum.</title>
        <authorList>
            <person name="Schneiker S."/>
            <person name="Perlova O."/>
            <person name="Kaiser O."/>
            <person name="Gerth K."/>
            <person name="Alici A."/>
            <person name="Altmeyer M.O."/>
            <person name="Bartels D."/>
            <person name="Bekel T."/>
            <person name="Beyer S."/>
            <person name="Bode E."/>
            <person name="Bode H.B."/>
            <person name="Bolten C.J."/>
            <person name="Choudhuri J.V."/>
            <person name="Doss S."/>
            <person name="Elnakady Y.A."/>
            <person name="Frank B."/>
            <person name="Gaigalat L."/>
            <person name="Goesmann A."/>
            <person name="Groeger C."/>
            <person name="Gross F."/>
            <person name="Jelsbak L."/>
            <person name="Jelsbak L."/>
            <person name="Kalinowski J."/>
            <person name="Kegler C."/>
            <person name="Knauber T."/>
            <person name="Konietzny S."/>
            <person name="Kopp M."/>
            <person name="Krause L."/>
            <person name="Krug D."/>
            <person name="Linke B."/>
            <person name="Mahmud T."/>
            <person name="Martinez-Arias R."/>
            <person name="McHardy A.C."/>
            <person name="Merai M."/>
            <person name="Meyer F."/>
            <person name="Mormann S."/>
            <person name="Munoz-Dorado J."/>
            <person name="Perez J."/>
            <person name="Pradella S."/>
            <person name="Rachid S."/>
            <person name="Raddatz G."/>
            <person name="Rosenau F."/>
            <person name="Rueckert C."/>
            <person name="Sasse F."/>
            <person name="Scharfe M."/>
            <person name="Schuster S.C."/>
            <person name="Suen G."/>
            <person name="Treuner-Lange A."/>
            <person name="Velicer G.J."/>
            <person name="Vorholter F.-J."/>
            <person name="Weissman K.J."/>
            <person name="Welch R.D."/>
            <person name="Wenzel S.C."/>
            <person name="Whitworth D.E."/>
            <person name="Wilhelm S."/>
            <person name="Wittmann C."/>
            <person name="Bloecker H."/>
            <person name="Puehler A."/>
            <person name="Mueller R."/>
        </authorList>
    </citation>
    <scope>NUCLEOTIDE SEQUENCE [LARGE SCALE GENOMIC DNA]</scope>
    <source>
        <strain evidence="4">So ce56</strain>
    </source>
</reference>
<sequence length="750" mass="82679">MRRRDFLRATLVTAGAVVVPTACSDDGEATGACDVHEDDAFFPQSVASGDPRHDSVVLWTRLIDSKQPQSDLNLALVVALDEGFTQLVVLTPSSDNVATAGSGSTQLRVTARAESDHCVKVKVNGLSPGTTYYYRFYYMTGEGCVSSRVGRTRTAPAPDADVPVRFAFVSGQDYIGRYYNAYVALAKEELDFVVHLGGYIYETTGNPSLQAPPGQRGISFSDVDGAIAFQPAEGAAYHAAKSLSNYRELYKAYRSDRALQRVHELFPMIAVWGDHEFSDDCHGATATYLDGREPETDEYRRKAANQAWFEYMPAEYPNDPKGDEFRYDSAVEYPDDITIYRDFPFGKHVHLVMTDLRSYRADHLIPEDAFPGKVIVQQLELLELGESSTSLLPYTSRYIPDINGDNWDTYETALEDAADLFDFDPLLGFAQNESPRPISASVVNEIVAKLNEQRPEAEPVPLISATEMSFMDVGFAYADLGKTDYYSAFGSRYLVVKESFDPISRLAVEADATRGVVMGDAQRAWFKKTMEESRSTWKIWGNEYPLSQLVLAHTTEPAEPEQEPLTRHFYLSCDGWDGFRKERDELIEMLATVEGNVVSITGDLGAFLAGTAAVEGATAKIVEFGGAAISSATCRSVLTKQLASHPTLKDVLEAEDIDIDDSMQKANPYLAFSNAASNGFCIVEANADELVVSMHMIPEGALAAPLYDEAGAAALDEQITIARYKTRAAESELYWEDGGTWKQWIPDTAS</sequence>
<dbReference type="InterPro" id="IPR029052">
    <property type="entry name" value="Metallo-depent_PP-like"/>
</dbReference>
<dbReference type="Gene3D" id="2.60.40.380">
    <property type="entry name" value="Purple acid phosphatase-like, N-terminal"/>
    <property type="match status" value="1"/>
</dbReference>
<dbReference type="PANTHER" id="PTHR43606">
    <property type="entry name" value="PHOSPHATASE, PUTATIVE (AFU_ORTHOLOGUE AFUA_6G08710)-RELATED"/>
    <property type="match status" value="1"/>
</dbReference>
<dbReference type="HOGENOM" id="CLU_015982_2_0_7"/>
<accession>A9GBH7</accession>
<proteinExistence type="predicted"/>
<evidence type="ECO:0000259" key="2">
    <source>
        <dbReference type="Pfam" id="PF16655"/>
    </source>
</evidence>
<organism evidence="3 4">
    <name type="scientific">Sorangium cellulosum (strain So ce56)</name>
    <name type="common">Polyangium cellulosum (strain So ce56)</name>
    <dbReference type="NCBI Taxonomy" id="448385"/>
    <lineage>
        <taxon>Bacteria</taxon>
        <taxon>Pseudomonadati</taxon>
        <taxon>Myxococcota</taxon>
        <taxon>Polyangia</taxon>
        <taxon>Polyangiales</taxon>
        <taxon>Polyangiaceae</taxon>
        <taxon>Sorangium</taxon>
    </lineage>
</organism>
<dbReference type="BioCyc" id="SCEL448385:SCE_RS30215-MONOMER"/>
<dbReference type="EMBL" id="AM746676">
    <property type="protein sequence ID" value="CAN96046.1"/>
    <property type="molecule type" value="Genomic_DNA"/>
</dbReference>
<dbReference type="STRING" id="448385.sce5883"/>
<feature type="domain" description="PhoD-like phosphatase metallophosphatase" evidence="1">
    <location>
        <begin position="509"/>
        <end position="691"/>
    </location>
</feature>
<gene>
    <name evidence="3" type="ordered locus">sce5883</name>
</gene>
<dbReference type="KEGG" id="scl:sce5883"/>
<dbReference type="InterPro" id="IPR032093">
    <property type="entry name" value="PhoD_N"/>
</dbReference>
<dbReference type="Pfam" id="PF09423">
    <property type="entry name" value="PhoD"/>
    <property type="match status" value="2"/>
</dbReference>
<dbReference type="EC" id="3.1.3.1" evidence="3"/>
<feature type="domain" description="Phospholipase D N-terminal" evidence="2">
    <location>
        <begin position="45"/>
        <end position="154"/>
    </location>
</feature>
<dbReference type="InterPro" id="IPR038607">
    <property type="entry name" value="PhoD-like_sf"/>
</dbReference>
<dbReference type="AlphaFoldDB" id="A9GBH7"/>
<dbReference type="InterPro" id="IPR018946">
    <property type="entry name" value="PhoD-like_MPP"/>
</dbReference>
<dbReference type="Pfam" id="PF16655">
    <property type="entry name" value="PhoD_N"/>
    <property type="match status" value="1"/>
</dbReference>
<keyword evidence="3" id="KW-0378">Hydrolase</keyword>
<dbReference type="Proteomes" id="UP000002139">
    <property type="component" value="Chromosome"/>
</dbReference>
<dbReference type="eggNOG" id="COG3540">
    <property type="taxonomic scope" value="Bacteria"/>
</dbReference>
<dbReference type="CDD" id="cd07389">
    <property type="entry name" value="MPP_PhoD"/>
    <property type="match status" value="1"/>
</dbReference>
<dbReference type="InterPro" id="IPR052900">
    <property type="entry name" value="Phospholipid_Metab_Enz"/>
</dbReference>
<dbReference type="GO" id="GO:0004035">
    <property type="term" value="F:alkaline phosphatase activity"/>
    <property type="evidence" value="ECO:0007669"/>
    <property type="project" value="UniProtKB-EC"/>
</dbReference>